<dbReference type="EMBL" id="JADOUE010000001">
    <property type="protein sequence ID" value="MBG6123258.1"/>
    <property type="molecule type" value="Genomic_DNA"/>
</dbReference>
<feature type="transmembrane region" description="Helical" evidence="1">
    <location>
        <begin position="341"/>
        <end position="360"/>
    </location>
</feature>
<feature type="transmembrane region" description="Helical" evidence="1">
    <location>
        <begin position="403"/>
        <end position="436"/>
    </location>
</feature>
<name>A0A931E6E4_9CORY</name>
<accession>A0A931E6E4</accession>
<proteinExistence type="predicted"/>
<keyword evidence="3" id="KW-0328">Glycosyltransferase</keyword>
<evidence type="ECO:0000313" key="4">
    <source>
        <dbReference type="Proteomes" id="UP000658613"/>
    </source>
</evidence>
<dbReference type="AlphaFoldDB" id="A0A931E6E4"/>
<feature type="transmembrane region" description="Helical" evidence="1">
    <location>
        <begin position="295"/>
        <end position="315"/>
    </location>
</feature>
<dbReference type="InterPro" id="IPR058983">
    <property type="entry name" value="AftB_C"/>
</dbReference>
<protein>
    <submittedName>
        <fullName evidence="3">Arabinofuranosyltransferase</fullName>
        <ecNumber evidence="3">2.4.2.-</ecNumber>
    </submittedName>
</protein>
<organism evidence="3 4">
    <name type="scientific">Corynebacterium aquatimens</name>
    <dbReference type="NCBI Taxonomy" id="1190508"/>
    <lineage>
        <taxon>Bacteria</taxon>
        <taxon>Bacillati</taxon>
        <taxon>Actinomycetota</taxon>
        <taxon>Actinomycetes</taxon>
        <taxon>Mycobacteriales</taxon>
        <taxon>Corynebacteriaceae</taxon>
        <taxon>Corynebacterium</taxon>
    </lineage>
</organism>
<feature type="transmembrane region" description="Helical" evidence="1">
    <location>
        <begin position="130"/>
        <end position="152"/>
    </location>
</feature>
<reference evidence="3" key="1">
    <citation type="submission" date="2020-11" db="EMBL/GenBank/DDBJ databases">
        <title>Sequencing the genomes of 1000 actinobacteria strains.</title>
        <authorList>
            <person name="Klenk H.-P."/>
        </authorList>
    </citation>
    <scope>NUCLEOTIDE SEQUENCE</scope>
    <source>
        <strain evidence="3">DSM 45632</strain>
    </source>
</reference>
<keyword evidence="3" id="KW-0808">Transferase</keyword>
<dbReference type="RefSeq" id="WP_231375637.1">
    <property type="nucleotide sequence ID" value="NZ_CP046980.1"/>
</dbReference>
<feature type="transmembrane region" description="Helical" evidence="1">
    <location>
        <begin position="172"/>
        <end position="190"/>
    </location>
</feature>
<dbReference type="GO" id="GO:0016757">
    <property type="term" value="F:glycosyltransferase activity"/>
    <property type="evidence" value="ECO:0007669"/>
    <property type="project" value="UniProtKB-KW"/>
</dbReference>
<evidence type="ECO:0000259" key="2">
    <source>
        <dbReference type="Pfam" id="PF26371"/>
    </source>
</evidence>
<keyword evidence="1" id="KW-0472">Membrane</keyword>
<evidence type="ECO:0000313" key="3">
    <source>
        <dbReference type="EMBL" id="MBG6123258.1"/>
    </source>
</evidence>
<feature type="transmembrane region" description="Helical" evidence="1">
    <location>
        <begin position="372"/>
        <end position="391"/>
    </location>
</feature>
<keyword evidence="4" id="KW-1185">Reference proteome</keyword>
<comment type="caution">
    <text evidence="3">The sequence shown here is derived from an EMBL/GenBank/DDBJ whole genome shotgun (WGS) entry which is preliminary data.</text>
</comment>
<gene>
    <name evidence="3" type="ORF">IW254_002227</name>
</gene>
<keyword evidence="1" id="KW-0812">Transmembrane</keyword>
<dbReference type="EC" id="2.4.2.-" evidence="3"/>
<dbReference type="Proteomes" id="UP000658613">
    <property type="component" value="Unassembled WGS sequence"/>
</dbReference>
<evidence type="ECO:0000256" key="1">
    <source>
        <dbReference type="SAM" id="Phobius"/>
    </source>
</evidence>
<keyword evidence="1" id="KW-1133">Transmembrane helix</keyword>
<feature type="transmembrane region" description="Helical" evidence="1">
    <location>
        <begin position="202"/>
        <end position="219"/>
    </location>
</feature>
<dbReference type="Pfam" id="PF26371">
    <property type="entry name" value="AftB_C"/>
    <property type="match status" value="1"/>
</dbReference>
<feature type="transmembrane region" description="Helical" evidence="1">
    <location>
        <begin position="55"/>
        <end position="74"/>
    </location>
</feature>
<feature type="domain" description="Terminal beta-(1-&gt;2)-arabinofuranosyltransferase C-terminal" evidence="2">
    <location>
        <begin position="484"/>
        <end position="651"/>
    </location>
</feature>
<sequence>MPKIDEAVGDVEATTSNAEEVETKVLDGLESTDDKSVDSKPELESWAFSNLTPTVRSVIVSTAVIGVLTFIGAARSRWMSDDGLIVLRTIRNLQAGNGPVFNVGERVETNTSTVWQYLIFFVAQLGIKDLAAISLWLGVILGTVALVVGSIASYRFHVLRGGRTAGLGQAKLPGGASSLIFVPFGGLLYISLAPAREFFTSGLEWSLCLFYLAVLWFLLVEWDHSTIDSVPGDEAQRILAPLKQERKVPGRVGYTLAFWSGLSWLVRPELALYGALTGLTLVVCHRSVKERLQIIAIGIALPMIYQIFRMGYYGLLTPHTAVAKSADDSMWTLGFKYFHDFMAPHHLWIPLLLVAAYYAIINVKGFGVELPVAVLLIGALIHTVYLVRIGGDFMHGRMLLLPLFAVLLPVMLCGVASVLSAFLAGAVFSYGAMVAYAGMDAYQTWRDKNEIDNLVIYEKGLWTHFTGRENEEPPRNESDFRALPHANGFDQAMSELESGSAFAFFAVVGEEEKWVTIARGDDELPPTIYWTSLGFTGAFAPLDVRVLDPIGLANPLAARMPREEGARIGHDKNLAGEWQVADSSADLGAYPENLINVDQVLRCRQALQTPELKELLDSYREPMSFKRFFKNIGFALTDGRTLQLDPDPGKYGV</sequence>